<accession>A0A0V1EWH2</accession>
<dbReference type="Proteomes" id="UP000054632">
    <property type="component" value="Unassembled WGS sequence"/>
</dbReference>
<dbReference type="Proteomes" id="UP000054805">
    <property type="component" value="Unassembled WGS sequence"/>
</dbReference>
<sequence>MDFYRSKTIREQILSSDAFQIFCTLSDSLVYHSHLYCLSMLVEINVTILFATKDSFVGTLLKTIIFKTE</sequence>
<reference evidence="4 5" key="1">
    <citation type="submission" date="2015-01" db="EMBL/GenBank/DDBJ databases">
        <title>Evolution of Trichinella species and genotypes.</title>
        <authorList>
            <person name="Korhonen P.K."/>
            <person name="Edoardo P."/>
            <person name="Giuseppe L.R."/>
            <person name="Gasser R.B."/>
        </authorList>
    </citation>
    <scope>NUCLEOTIDE SEQUENCE [LARGE SCALE GENOMIC DNA]</scope>
    <source>
        <strain evidence="1">ISS13</strain>
        <strain evidence="3">ISS176</strain>
        <strain evidence="2">ISS588</strain>
    </source>
</reference>
<evidence type="ECO:0000313" key="4">
    <source>
        <dbReference type="Proteomes" id="UP000054632"/>
    </source>
</evidence>
<keyword evidence="5" id="KW-1185">Reference proteome</keyword>
<dbReference type="EMBL" id="JYDR01000005">
    <property type="protein sequence ID" value="KRY78168.1"/>
    <property type="molecule type" value="Genomic_DNA"/>
</dbReference>
<evidence type="ECO:0000313" key="1">
    <source>
        <dbReference type="EMBL" id="KRY78168.1"/>
    </source>
</evidence>
<comment type="caution">
    <text evidence="1">The sequence shown here is derived from an EMBL/GenBank/DDBJ whole genome shotgun (WGS) entry which is preliminary data.</text>
</comment>
<evidence type="ECO:0000313" key="5">
    <source>
        <dbReference type="Proteomes" id="UP000054805"/>
    </source>
</evidence>
<dbReference type="EMBL" id="JYDS01000040">
    <property type="protein sequence ID" value="KRZ29889.1"/>
    <property type="molecule type" value="Genomic_DNA"/>
</dbReference>
<proteinExistence type="predicted"/>
<dbReference type="Proteomes" id="UP000054826">
    <property type="component" value="Unassembled WGS sequence"/>
</dbReference>
<evidence type="ECO:0000313" key="3">
    <source>
        <dbReference type="EMBL" id="KRZ44282.1"/>
    </source>
</evidence>
<organism evidence="1 4">
    <name type="scientific">Trichinella pseudospiralis</name>
    <name type="common">Parasitic roundworm</name>
    <dbReference type="NCBI Taxonomy" id="6337"/>
    <lineage>
        <taxon>Eukaryota</taxon>
        <taxon>Metazoa</taxon>
        <taxon>Ecdysozoa</taxon>
        <taxon>Nematoda</taxon>
        <taxon>Enoplea</taxon>
        <taxon>Dorylaimia</taxon>
        <taxon>Trichinellida</taxon>
        <taxon>Trichinellidae</taxon>
        <taxon>Trichinella</taxon>
    </lineage>
</organism>
<evidence type="ECO:0000313" key="2">
    <source>
        <dbReference type="EMBL" id="KRZ29889.1"/>
    </source>
</evidence>
<dbReference type="AlphaFoldDB" id="A0A0V1EWH2"/>
<dbReference type="EMBL" id="JYDV01000006">
    <property type="protein sequence ID" value="KRZ44282.1"/>
    <property type="molecule type" value="Genomic_DNA"/>
</dbReference>
<protein>
    <submittedName>
        <fullName evidence="1">Uncharacterized protein</fullName>
    </submittedName>
</protein>
<name>A0A0V1EWH2_TRIPS</name>
<gene>
    <name evidence="1" type="ORF">T4A_8946</name>
    <name evidence="2" type="ORF">T4B_14799</name>
    <name evidence="3" type="ORF">T4C_6082</name>
</gene>